<dbReference type="RefSeq" id="WP_094802300.1">
    <property type="nucleotide sequence ID" value="NZ_NEVP01000011.1"/>
</dbReference>
<evidence type="ECO:0000313" key="1">
    <source>
        <dbReference type="EMBL" id="OZI46550.1"/>
    </source>
</evidence>
<dbReference type="PANTHER" id="PTHR30348">
    <property type="entry name" value="UNCHARACTERIZED PROTEIN YECE"/>
    <property type="match status" value="1"/>
</dbReference>
<dbReference type="Proteomes" id="UP000216913">
    <property type="component" value="Unassembled WGS sequence"/>
</dbReference>
<organism evidence="1 2">
    <name type="scientific">Bordetella genomosp. 5</name>
    <dbReference type="NCBI Taxonomy" id="1395608"/>
    <lineage>
        <taxon>Bacteria</taxon>
        <taxon>Pseudomonadati</taxon>
        <taxon>Pseudomonadota</taxon>
        <taxon>Betaproteobacteria</taxon>
        <taxon>Burkholderiales</taxon>
        <taxon>Alcaligenaceae</taxon>
        <taxon>Bordetella</taxon>
    </lineage>
</organism>
<dbReference type="Gene3D" id="3.20.20.410">
    <property type="entry name" value="Protein of unknown function UPF0759"/>
    <property type="match status" value="1"/>
</dbReference>
<evidence type="ECO:0008006" key="3">
    <source>
        <dbReference type="Google" id="ProtNLM"/>
    </source>
</evidence>
<dbReference type="OrthoDB" id="9780310at2"/>
<dbReference type="InterPro" id="IPR036520">
    <property type="entry name" value="UPF0759_sf"/>
</dbReference>
<proteinExistence type="predicted"/>
<accession>A0A261TBS7</accession>
<dbReference type="InterPro" id="IPR002763">
    <property type="entry name" value="DUF72"/>
</dbReference>
<sequence>MSHRIFTGTASWTDPTLLACGRFYPHDARDAASRLRFYASRFRMVEADAGFYALPDPTLTHTWTQRTPPGFVFNIKAFRLFTGHATPVAALPREMRRDLALDDAPRDAVLYDNQIPDDWMRELWQRQLIALEPLRQSGQFGALHLQFAPWVRRDARGRARVQAAVRHASDVLTSVEFRHRSWFDGAAACRDTLAFERELGVVHTVVDAPQGFDNTVPDIWEASHDALALVRLHGRNSAAWNNRAGASSSRFQYEYSPEEIADLARRIAELSRRTQQTHVVLNTNYQDQGMTNAANLNRALALQPV</sequence>
<protein>
    <recommendedName>
        <fullName evidence="3">DUF72 domain-containing protein</fullName>
    </recommendedName>
</protein>
<dbReference type="EMBL" id="NEVP01000011">
    <property type="protein sequence ID" value="OZI46550.1"/>
    <property type="molecule type" value="Genomic_DNA"/>
</dbReference>
<name>A0A261TBS7_9BORD</name>
<dbReference type="SUPFAM" id="SSF117396">
    <property type="entry name" value="TM1631-like"/>
    <property type="match status" value="1"/>
</dbReference>
<comment type="caution">
    <text evidence="1">The sequence shown here is derived from an EMBL/GenBank/DDBJ whole genome shotgun (WGS) entry which is preliminary data.</text>
</comment>
<evidence type="ECO:0000313" key="2">
    <source>
        <dbReference type="Proteomes" id="UP000216913"/>
    </source>
</evidence>
<keyword evidence="2" id="KW-1185">Reference proteome</keyword>
<gene>
    <name evidence="1" type="ORF">CAL25_17740</name>
</gene>
<reference evidence="1 2" key="1">
    <citation type="submission" date="2017-05" db="EMBL/GenBank/DDBJ databases">
        <title>Complete and WGS of Bordetella genogroups.</title>
        <authorList>
            <person name="Spilker T."/>
            <person name="LiPuma J."/>
        </authorList>
    </citation>
    <scope>NUCLEOTIDE SEQUENCE [LARGE SCALE GENOMIC DNA]</scope>
    <source>
        <strain evidence="1 2">AU10456</strain>
    </source>
</reference>
<dbReference type="AlphaFoldDB" id="A0A261TBS7"/>
<dbReference type="PANTHER" id="PTHR30348:SF13">
    <property type="entry name" value="UPF0759 PROTEIN YUNF"/>
    <property type="match status" value="1"/>
</dbReference>
<dbReference type="Pfam" id="PF01904">
    <property type="entry name" value="DUF72"/>
    <property type="match status" value="1"/>
</dbReference>